<dbReference type="GO" id="GO:0005975">
    <property type="term" value="P:carbohydrate metabolic process"/>
    <property type="evidence" value="ECO:0007669"/>
    <property type="project" value="InterPro"/>
</dbReference>
<dbReference type="InterPro" id="IPR006710">
    <property type="entry name" value="Glyco_hydro_43"/>
</dbReference>
<dbReference type="Pfam" id="PF04616">
    <property type="entry name" value="Glyco_hydro_43"/>
    <property type="match status" value="1"/>
</dbReference>
<organism evidence="5 6">
    <name type="scientific">Treponema rectale</name>
    <dbReference type="NCBI Taxonomy" id="744512"/>
    <lineage>
        <taxon>Bacteria</taxon>
        <taxon>Pseudomonadati</taxon>
        <taxon>Spirochaetota</taxon>
        <taxon>Spirochaetia</taxon>
        <taxon>Spirochaetales</taxon>
        <taxon>Treponemataceae</taxon>
        <taxon>Treponema</taxon>
    </lineage>
</organism>
<dbReference type="InterPro" id="IPR023296">
    <property type="entry name" value="Glyco_hydro_beta-prop_sf"/>
</dbReference>
<dbReference type="GO" id="GO:0004553">
    <property type="term" value="F:hydrolase activity, hydrolyzing O-glycosyl compounds"/>
    <property type="evidence" value="ECO:0007669"/>
    <property type="project" value="InterPro"/>
</dbReference>
<dbReference type="Gene3D" id="2.115.10.20">
    <property type="entry name" value="Glycosyl hydrolase domain, family 43"/>
    <property type="match status" value="1"/>
</dbReference>
<dbReference type="AlphaFoldDB" id="A0A840SIC0"/>
<protein>
    <recommendedName>
        <fullName evidence="7">Glycosyl hydrolases family 43</fullName>
    </recommendedName>
</protein>
<proteinExistence type="inferred from homology"/>
<evidence type="ECO:0008006" key="7">
    <source>
        <dbReference type="Google" id="ProtNLM"/>
    </source>
</evidence>
<keyword evidence="3 4" id="KW-0326">Glycosidase</keyword>
<evidence type="ECO:0000313" key="5">
    <source>
        <dbReference type="EMBL" id="MBB5219898.1"/>
    </source>
</evidence>
<evidence type="ECO:0000256" key="2">
    <source>
        <dbReference type="ARBA" id="ARBA00022801"/>
    </source>
</evidence>
<keyword evidence="2 4" id="KW-0378">Hydrolase</keyword>
<dbReference type="CDD" id="cd18822">
    <property type="entry name" value="GH43_CtGH43-like"/>
    <property type="match status" value="1"/>
</dbReference>
<comment type="similarity">
    <text evidence="1 4">Belongs to the glycosyl hydrolase 43 family.</text>
</comment>
<evidence type="ECO:0000256" key="3">
    <source>
        <dbReference type="ARBA" id="ARBA00023295"/>
    </source>
</evidence>
<reference evidence="5 6" key="1">
    <citation type="submission" date="2020-08" db="EMBL/GenBank/DDBJ databases">
        <title>Genomic Encyclopedia of Type Strains, Phase IV (KMG-IV): sequencing the most valuable type-strain genomes for metagenomic binning, comparative biology and taxonomic classification.</title>
        <authorList>
            <person name="Goeker M."/>
        </authorList>
    </citation>
    <scope>NUCLEOTIDE SEQUENCE [LARGE SCALE GENOMIC DNA]</scope>
    <source>
        <strain evidence="5 6">DSM 103679</strain>
    </source>
</reference>
<evidence type="ECO:0000256" key="1">
    <source>
        <dbReference type="ARBA" id="ARBA00009865"/>
    </source>
</evidence>
<sequence length="315" mass="36093">MKNGAIIHDTNGNVLHAHGGWILKVEDTWYWYGENRTEDNYVSCYSSKDLKNWKFCNNILTVHSKTEVTRIRGNLMLVNEDGKKVNIERPKVIYNEKTKKYVMWAHFENGKNYSCAAACIATCDTPDGDFIYHGSFNPYGNMSRDCTLFEDGGKVYFASAARGNADMNVYSLQEDYLNVEKQTGSYWSNEFREAPAFVRVGERVYCFSSFCTGWAPNQGKYAWSSGVEEGFGLLKEIGDDTTYHSQPAFILTVKGSKKTSYVYVGDRWDGEHYHESTYTWYPLNFKEDGSVELEYCDELEINAETGELTPVIYKK</sequence>
<gene>
    <name evidence="5" type="ORF">HNP77_002287</name>
</gene>
<comment type="caution">
    <text evidence="5">The sequence shown here is derived from an EMBL/GenBank/DDBJ whole genome shotgun (WGS) entry which is preliminary data.</text>
</comment>
<dbReference type="PANTHER" id="PTHR22925:SF3">
    <property type="entry name" value="GLYCOSYL HYDROLASE FAMILY PROTEIN 43"/>
    <property type="match status" value="1"/>
</dbReference>
<dbReference type="RefSeq" id="WP_184653446.1">
    <property type="nucleotide sequence ID" value="NZ_JACHFR010000004.1"/>
</dbReference>
<evidence type="ECO:0000313" key="6">
    <source>
        <dbReference type="Proteomes" id="UP000578697"/>
    </source>
</evidence>
<dbReference type="PANTHER" id="PTHR22925">
    <property type="entry name" value="GLYCOSYL HYDROLASE 43 FAMILY MEMBER"/>
    <property type="match status" value="1"/>
</dbReference>
<name>A0A840SIC0_9SPIR</name>
<dbReference type="SUPFAM" id="SSF75005">
    <property type="entry name" value="Arabinanase/levansucrase/invertase"/>
    <property type="match status" value="1"/>
</dbReference>
<evidence type="ECO:0000256" key="4">
    <source>
        <dbReference type="RuleBase" id="RU361187"/>
    </source>
</evidence>
<dbReference type="Proteomes" id="UP000578697">
    <property type="component" value="Unassembled WGS sequence"/>
</dbReference>
<accession>A0A840SIC0</accession>
<keyword evidence="6" id="KW-1185">Reference proteome</keyword>
<dbReference type="EMBL" id="JACHFR010000004">
    <property type="protein sequence ID" value="MBB5219898.1"/>
    <property type="molecule type" value="Genomic_DNA"/>
</dbReference>